<dbReference type="EMBL" id="CP002886">
    <property type="protein sequence ID" value="AEW75953.1"/>
    <property type="molecule type" value="Genomic_DNA"/>
</dbReference>
<evidence type="ECO:0000313" key="2">
    <source>
        <dbReference type="Proteomes" id="UP000007838"/>
    </source>
</evidence>
<dbReference type="AlphaFoldDB" id="G8LMN3"/>
<dbReference type="Proteomes" id="UP000007838">
    <property type="component" value="Chromosome"/>
</dbReference>
<name>G8LMN3_9ENTR</name>
<dbReference type="HOGENOM" id="CLU_511637_0_0_6"/>
<gene>
    <name evidence="1" type="ORF">EcWSU1_04526</name>
</gene>
<dbReference type="eggNOG" id="ENOG502ZC43">
    <property type="taxonomic scope" value="Bacteria"/>
</dbReference>
<sequence>MGCFEGIEDSFQLAFDFVVIATGLVDLLHQRSVITVDVSQQSGFEATDFRQFHIFEVTAFSREQNQALLSNRHWCVLFLLQQLGHFLTVAQLFTGCFVQIGCELRERSQFTILCQRGTNTTGQFLDDLGLSSTTHTGYGDTRVNCRTNTGVKQVGFQEDLTIGNGDYVGRNERRNVTRLGFNDWQRGQRAGFTLHFTFGEVLDVFRVNAGSTLQQTRVEVEYVARERFTSRWTTEQQGNLTICNGLFRQVIVYDQRIFTAVTEVFAHCATGVWCQVLQCSRFRSGRHNNDGVRQRAVLFQFTNHVRNGGRFLADSHVHTFDAGVTLVDDGVDSHRGFTGLTVTDDQFTLATTDWNHGINGLITSLHWLINGLTVDNAWCDNFDWGEAIVLNRTFTVDWRTQGVNNATQQATANRHFQNTASTLNLHAFGEVSVWTHHNCTYGVALQVQCDSVTVTRQGNHLTLHTIGQAVDADNTVTYRNNSTFVVSFAHNTELSNALLDQFADFGGIQLHAPVPLRLQDVCKAFKTAAYAAINDHITRTDDYACHYRLIDFAIQLNFA</sequence>
<proteinExistence type="predicted"/>
<protein>
    <submittedName>
        <fullName evidence="1">Uncharacterized protein</fullName>
    </submittedName>
</protein>
<dbReference type="KEGG" id="eec:EcWSU1_04526"/>
<organism evidence="1 2">
    <name type="scientific">Enterobacter ludwigii</name>
    <dbReference type="NCBI Taxonomy" id="299767"/>
    <lineage>
        <taxon>Bacteria</taxon>
        <taxon>Pseudomonadati</taxon>
        <taxon>Pseudomonadota</taxon>
        <taxon>Gammaproteobacteria</taxon>
        <taxon>Enterobacterales</taxon>
        <taxon>Enterobacteriaceae</taxon>
        <taxon>Enterobacter</taxon>
        <taxon>Enterobacter cloacae complex</taxon>
    </lineage>
</organism>
<accession>G8LMN3</accession>
<reference evidence="1 2" key="1">
    <citation type="journal article" date="2011" name="Stand. Genomic Sci.">
        <title>Complete genome of the onion pathogen Enterobacter cloacae EcWSU1.</title>
        <authorList>
            <person name="Humann J.L."/>
            <person name="Wildung M."/>
            <person name="Cheng C.H."/>
            <person name="Lee T."/>
            <person name="Stewart J.E."/>
            <person name="Drew J.C."/>
            <person name="Triplett E.W."/>
            <person name="Main D."/>
            <person name="Schroeder B.K."/>
        </authorList>
    </citation>
    <scope>NUCLEOTIDE SEQUENCE [LARGE SCALE GENOMIC DNA]</scope>
    <source>
        <strain evidence="1 2">EcWSU1</strain>
    </source>
</reference>
<evidence type="ECO:0000313" key="1">
    <source>
        <dbReference type="EMBL" id="AEW75953.1"/>
    </source>
</evidence>
<dbReference type="AntiFam" id="ANF00063">
    <property type="entry name" value="Antisense to ATP synthase alpha subunit"/>
</dbReference>